<name>A0A1F6NDF1_9BACT</name>
<dbReference type="InterPro" id="IPR029063">
    <property type="entry name" value="SAM-dependent_MTases_sf"/>
</dbReference>
<accession>A0A1F6NDF1</accession>
<evidence type="ECO:0000256" key="3">
    <source>
        <dbReference type="ARBA" id="ARBA00022679"/>
    </source>
</evidence>
<dbReference type="SUPFAM" id="SSF53335">
    <property type="entry name" value="S-adenosyl-L-methionine-dependent methyltransferases"/>
    <property type="match status" value="1"/>
</dbReference>
<dbReference type="Proteomes" id="UP000176300">
    <property type="component" value="Unassembled WGS sequence"/>
</dbReference>
<dbReference type="InterPro" id="IPR002941">
    <property type="entry name" value="DNA_methylase_N4/N6"/>
</dbReference>
<sequence>MNKDYSQLNKEDLIKIVQKLESRKKYGLIWDEEKVKEQFEKDAEGALPVLKEIKGKEITDKNGGPINILIEGDNYHALSVLNFTHQGKIDVIYIDPPYNTGARDWRYNNNYVDKNDTWRHSKWVSFMNKRLLLAKQLLTDDGVLICTIDHNELPALGLLLQEIFPDREVTCVTIIHNPSGVQGKNFSHNNEFAYFVHKDNKKVIAAEIRSDDNADIRPFINGAKGNTKNYLRESGYNCFYPIFIKDNEIIGFGDVSDKNFHPKSSNVKRKDGTIEIYPIDNDEVERKWLFARNSVEDIFDDLSVKFNEKKNLFEIIRTKKDINYKTVWFNNKFNAKTYGTQLVQDIIKTDFPFPKSLHAVEGCIRAVVHDRNSSTILDFFAGSGTTGHAVLELNKEDGGTRSFILCTNNELNGFEKELRKKGLSENEIQEHGICQRVTYPRLEKVINGYKTARGEKVKGLGGNLKYFKTKFVKNASNKDDFKIRITKECTEMLCLREGIFDEIKKTNDYRIFQQGDKVLAVYYSLDRKVLADLKKELNKIDGDKAFYCFTLDPLGLDKSEFIGWNNVSLESIPQKILDVYKQIYEY</sequence>
<feature type="domain" description="DNA methylase N-4/N-6" evidence="5">
    <location>
        <begin position="89"/>
        <end position="403"/>
    </location>
</feature>
<dbReference type="GO" id="GO:0008170">
    <property type="term" value="F:N-methyltransferase activity"/>
    <property type="evidence" value="ECO:0007669"/>
    <property type="project" value="InterPro"/>
</dbReference>
<organism evidence="6 7">
    <name type="scientific">Candidatus Magasanikbacteria bacterium RIFOXYB1_FULL_40_15</name>
    <dbReference type="NCBI Taxonomy" id="1798697"/>
    <lineage>
        <taxon>Bacteria</taxon>
        <taxon>Candidatus Magasanikiibacteriota</taxon>
    </lineage>
</organism>
<dbReference type="InterPro" id="IPR002052">
    <property type="entry name" value="DNA_methylase_N6_adenine_CS"/>
</dbReference>
<keyword evidence="4" id="KW-0949">S-adenosyl-L-methionine</keyword>
<dbReference type="STRING" id="1798697.A2373_03505"/>
<dbReference type="InterPro" id="IPR002295">
    <property type="entry name" value="N4/N6-MTase_EcoPI_Mod-like"/>
</dbReference>
<comment type="caution">
    <text evidence="6">The sequence shown here is derived from an EMBL/GenBank/DDBJ whole genome shotgun (WGS) entry which is preliminary data.</text>
</comment>
<dbReference type="GO" id="GO:0032259">
    <property type="term" value="P:methylation"/>
    <property type="evidence" value="ECO:0007669"/>
    <property type="project" value="UniProtKB-KW"/>
</dbReference>
<dbReference type="Gene3D" id="3.40.50.150">
    <property type="entry name" value="Vaccinia Virus protein VP39"/>
    <property type="match status" value="1"/>
</dbReference>
<dbReference type="AlphaFoldDB" id="A0A1F6NDF1"/>
<dbReference type="GO" id="GO:0003677">
    <property type="term" value="F:DNA binding"/>
    <property type="evidence" value="ECO:0007669"/>
    <property type="project" value="InterPro"/>
</dbReference>
<keyword evidence="2" id="KW-0489">Methyltransferase</keyword>
<evidence type="ECO:0000259" key="5">
    <source>
        <dbReference type="Pfam" id="PF01555"/>
    </source>
</evidence>
<evidence type="ECO:0000256" key="4">
    <source>
        <dbReference type="ARBA" id="ARBA00022691"/>
    </source>
</evidence>
<evidence type="ECO:0000256" key="1">
    <source>
        <dbReference type="ARBA" id="ARBA00006594"/>
    </source>
</evidence>
<evidence type="ECO:0000313" key="6">
    <source>
        <dbReference type="EMBL" id="OGH81967.1"/>
    </source>
</evidence>
<protein>
    <recommendedName>
        <fullName evidence="5">DNA methylase N-4/N-6 domain-containing protein</fullName>
    </recommendedName>
</protein>
<evidence type="ECO:0000256" key="2">
    <source>
        <dbReference type="ARBA" id="ARBA00022603"/>
    </source>
</evidence>
<comment type="similarity">
    <text evidence="1">Belongs to the N(4)/N(6)-methyltransferase family.</text>
</comment>
<dbReference type="Pfam" id="PF01555">
    <property type="entry name" value="N6_N4_Mtase"/>
    <property type="match status" value="1"/>
</dbReference>
<dbReference type="PRINTS" id="PR00506">
    <property type="entry name" value="D21N6MTFRASE"/>
</dbReference>
<dbReference type="EMBL" id="MFQS01000053">
    <property type="protein sequence ID" value="OGH81967.1"/>
    <property type="molecule type" value="Genomic_DNA"/>
</dbReference>
<proteinExistence type="inferred from homology"/>
<gene>
    <name evidence="6" type="ORF">A2373_03505</name>
</gene>
<reference evidence="6 7" key="1">
    <citation type="journal article" date="2016" name="Nat. Commun.">
        <title>Thousands of microbial genomes shed light on interconnected biogeochemical processes in an aquifer system.</title>
        <authorList>
            <person name="Anantharaman K."/>
            <person name="Brown C.T."/>
            <person name="Hug L.A."/>
            <person name="Sharon I."/>
            <person name="Castelle C.J."/>
            <person name="Probst A.J."/>
            <person name="Thomas B.C."/>
            <person name="Singh A."/>
            <person name="Wilkins M.J."/>
            <person name="Karaoz U."/>
            <person name="Brodie E.L."/>
            <person name="Williams K.H."/>
            <person name="Hubbard S.S."/>
            <person name="Banfield J.F."/>
        </authorList>
    </citation>
    <scope>NUCLEOTIDE SEQUENCE [LARGE SCALE GENOMIC DNA]</scope>
</reference>
<dbReference type="PROSITE" id="PS00092">
    <property type="entry name" value="N6_MTASE"/>
    <property type="match status" value="1"/>
</dbReference>
<keyword evidence="3" id="KW-0808">Transferase</keyword>
<evidence type="ECO:0000313" key="7">
    <source>
        <dbReference type="Proteomes" id="UP000176300"/>
    </source>
</evidence>